<evidence type="ECO:0000313" key="1">
    <source>
        <dbReference type="EMBL" id="QJR36589.1"/>
    </source>
</evidence>
<dbReference type="KEGG" id="ggr:HKW67_14260"/>
<dbReference type="EMBL" id="CP053085">
    <property type="protein sequence ID" value="QJR36589.1"/>
    <property type="molecule type" value="Genomic_DNA"/>
</dbReference>
<dbReference type="AlphaFoldDB" id="A0A6M4IS72"/>
<sequence>MIGWSACLCLVTQLAVKANQPVSSLDAWLVSRFQGSQLLADSMPTTASLAAESPLPRIEATRAGRLADTLYAIHFGVRLGTPALAVNDVVQLTGPTGTITPLSARIIARRAFRAPRRPGASSNADAAWRYGWSYQVVMPHRAKSSGSAVVPVARYRGWLLLSVKREEPVVRRR</sequence>
<dbReference type="Proteomes" id="UP000500938">
    <property type="component" value="Chromosome"/>
</dbReference>
<name>A0A6M4IS72_9BACT</name>
<proteinExistence type="predicted"/>
<gene>
    <name evidence="1" type="ORF">HKW67_14260</name>
</gene>
<evidence type="ECO:0000313" key="2">
    <source>
        <dbReference type="Proteomes" id="UP000500938"/>
    </source>
</evidence>
<dbReference type="RefSeq" id="WP_171226021.1">
    <property type="nucleotide sequence ID" value="NZ_CP053085.1"/>
</dbReference>
<reference evidence="1 2" key="1">
    <citation type="submission" date="2020-05" db="EMBL/GenBank/DDBJ databases">
        <title>Complete genome sequence of Gemmatimonas greenlandica TET16.</title>
        <authorList>
            <person name="Zeng Y."/>
        </authorList>
    </citation>
    <scope>NUCLEOTIDE SEQUENCE [LARGE SCALE GENOMIC DNA]</scope>
    <source>
        <strain evidence="1 2">TET16</strain>
    </source>
</reference>
<organism evidence="1 2">
    <name type="scientific">Gemmatimonas groenlandica</name>
    <dbReference type="NCBI Taxonomy" id="2732249"/>
    <lineage>
        <taxon>Bacteria</taxon>
        <taxon>Pseudomonadati</taxon>
        <taxon>Gemmatimonadota</taxon>
        <taxon>Gemmatimonadia</taxon>
        <taxon>Gemmatimonadales</taxon>
        <taxon>Gemmatimonadaceae</taxon>
        <taxon>Gemmatimonas</taxon>
    </lineage>
</organism>
<keyword evidence="2" id="KW-1185">Reference proteome</keyword>
<protein>
    <submittedName>
        <fullName evidence="1">Uncharacterized protein</fullName>
    </submittedName>
</protein>
<accession>A0A6M4IS72</accession>